<accession>A0ABU4N734</accession>
<evidence type="ECO:0000313" key="1">
    <source>
        <dbReference type="EMBL" id="MDX3698422.1"/>
    </source>
</evidence>
<name>A0ABU4N734_9ACTN</name>
<keyword evidence="2" id="KW-1185">Reference proteome</keyword>
<gene>
    <name evidence="1" type="ORF">PV662_01360</name>
</gene>
<evidence type="ECO:0000313" key="2">
    <source>
        <dbReference type="Proteomes" id="UP001271274"/>
    </source>
</evidence>
<comment type="caution">
    <text evidence="1">The sequence shown here is derived from an EMBL/GenBank/DDBJ whole genome shotgun (WGS) entry which is preliminary data.</text>
</comment>
<dbReference type="Proteomes" id="UP001271274">
    <property type="component" value="Unassembled WGS sequence"/>
</dbReference>
<organism evidence="1 2">
    <name type="scientific">Streptomyces europaeiscabiei</name>
    <dbReference type="NCBI Taxonomy" id="146819"/>
    <lineage>
        <taxon>Bacteria</taxon>
        <taxon>Bacillati</taxon>
        <taxon>Actinomycetota</taxon>
        <taxon>Actinomycetes</taxon>
        <taxon>Kitasatosporales</taxon>
        <taxon>Streptomycetaceae</taxon>
        <taxon>Streptomyces</taxon>
    </lineage>
</organism>
<proteinExistence type="predicted"/>
<dbReference type="RefSeq" id="WP_319061388.1">
    <property type="nucleotide sequence ID" value="NZ_JARAYT010000001.1"/>
</dbReference>
<sequence length="67" mass="7341">MRTYKLLNQHRVQVRALGDGAYDFETRNPNGETISTVTLQGDAAAETLGALRINDAIRFGQTYGAGR</sequence>
<protein>
    <submittedName>
        <fullName evidence="1">Uncharacterized protein</fullName>
    </submittedName>
</protein>
<dbReference type="EMBL" id="JARAYU010000001">
    <property type="protein sequence ID" value="MDX3698422.1"/>
    <property type="molecule type" value="Genomic_DNA"/>
</dbReference>
<reference evidence="1 2" key="1">
    <citation type="journal article" date="2023" name="Microb. Genom.">
        <title>Mesoterricola silvestris gen. nov., sp. nov., Mesoterricola sediminis sp. nov., Geothrix oryzae sp. nov., Geothrix edaphica sp. nov., Geothrix rubra sp. nov., and Geothrix limicola sp. nov., six novel members of Acidobacteriota isolated from soils.</title>
        <authorList>
            <person name="Weisberg A.J."/>
            <person name="Pearce E."/>
            <person name="Kramer C.G."/>
            <person name="Chang J.H."/>
            <person name="Clarke C.R."/>
        </authorList>
    </citation>
    <scope>NUCLEOTIDE SEQUENCE [LARGE SCALE GENOMIC DNA]</scope>
    <source>
        <strain evidence="1 2">ID09-01A</strain>
    </source>
</reference>